<proteinExistence type="predicted"/>
<comment type="caution">
    <text evidence="1">The sequence shown here is derived from an EMBL/GenBank/DDBJ whole genome shotgun (WGS) entry which is preliminary data.</text>
</comment>
<keyword evidence="2" id="KW-1185">Reference proteome</keyword>
<organism evidence="1 2">
    <name type="scientific">Thelephora ganbajun</name>
    <name type="common">Ganba fungus</name>
    <dbReference type="NCBI Taxonomy" id="370292"/>
    <lineage>
        <taxon>Eukaryota</taxon>
        <taxon>Fungi</taxon>
        <taxon>Dikarya</taxon>
        <taxon>Basidiomycota</taxon>
        <taxon>Agaricomycotina</taxon>
        <taxon>Agaricomycetes</taxon>
        <taxon>Thelephorales</taxon>
        <taxon>Thelephoraceae</taxon>
        <taxon>Thelephora</taxon>
    </lineage>
</organism>
<evidence type="ECO:0000313" key="2">
    <source>
        <dbReference type="Proteomes" id="UP000886501"/>
    </source>
</evidence>
<protein>
    <submittedName>
        <fullName evidence="1">Uncharacterized protein</fullName>
    </submittedName>
</protein>
<accession>A0ACB6ZNA2</accession>
<gene>
    <name evidence="1" type="ORF">BDM02DRAFT_1223093</name>
</gene>
<dbReference type="Proteomes" id="UP000886501">
    <property type="component" value="Unassembled WGS sequence"/>
</dbReference>
<evidence type="ECO:0000313" key="1">
    <source>
        <dbReference type="EMBL" id="KAF9650893.1"/>
    </source>
</evidence>
<name>A0ACB6ZNA2_THEGA</name>
<reference evidence="1" key="2">
    <citation type="journal article" date="2020" name="Nat. Commun.">
        <title>Large-scale genome sequencing of mycorrhizal fungi provides insights into the early evolution of symbiotic traits.</title>
        <authorList>
            <person name="Miyauchi S."/>
            <person name="Kiss E."/>
            <person name="Kuo A."/>
            <person name="Drula E."/>
            <person name="Kohler A."/>
            <person name="Sanchez-Garcia M."/>
            <person name="Morin E."/>
            <person name="Andreopoulos B."/>
            <person name="Barry K.W."/>
            <person name="Bonito G."/>
            <person name="Buee M."/>
            <person name="Carver A."/>
            <person name="Chen C."/>
            <person name="Cichocki N."/>
            <person name="Clum A."/>
            <person name="Culley D."/>
            <person name="Crous P.W."/>
            <person name="Fauchery L."/>
            <person name="Girlanda M."/>
            <person name="Hayes R.D."/>
            <person name="Keri Z."/>
            <person name="LaButti K."/>
            <person name="Lipzen A."/>
            <person name="Lombard V."/>
            <person name="Magnuson J."/>
            <person name="Maillard F."/>
            <person name="Murat C."/>
            <person name="Nolan M."/>
            <person name="Ohm R.A."/>
            <person name="Pangilinan J."/>
            <person name="Pereira M.F."/>
            <person name="Perotto S."/>
            <person name="Peter M."/>
            <person name="Pfister S."/>
            <person name="Riley R."/>
            <person name="Sitrit Y."/>
            <person name="Stielow J.B."/>
            <person name="Szollosi G."/>
            <person name="Zifcakova L."/>
            <person name="Stursova M."/>
            <person name="Spatafora J.W."/>
            <person name="Tedersoo L."/>
            <person name="Vaario L.M."/>
            <person name="Yamada A."/>
            <person name="Yan M."/>
            <person name="Wang P."/>
            <person name="Xu J."/>
            <person name="Bruns T."/>
            <person name="Baldrian P."/>
            <person name="Vilgalys R."/>
            <person name="Dunand C."/>
            <person name="Henrissat B."/>
            <person name="Grigoriev I.V."/>
            <person name="Hibbett D."/>
            <person name="Nagy L.G."/>
            <person name="Martin F.M."/>
        </authorList>
    </citation>
    <scope>NUCLEOTIDE SEQUENCE</scope>
    <source>
        <strain evidence="1">P2</strain>
    </source>
</reference>
<sequence length="160" mass="18159">MYSLLLLLLFFIAQIAASEALVHGHYPRFNRVDNPNIQWMTNAVRHTRHGPIYRSVPDPTPNSQGTVKFGTGSFVFDFNALKDPLFMSKALVSAVLLVYFAIALGYAIRYHRRKLHSPGLDATRFSTCCEPSCADYNEFHFSFLSLDPCLVNECPRSRKL</sequence>
<reference evidence="1" key="1">
    <citation type="submission" date="2019-10" db="EMBL/GenBank/DDBJ databases">
        <authorList>
            <consortium name="DOE Joint Genome Institute"/>
            <person name="Kuo A."/>
            <person name="Miyauchi S."/>
            <person name="Kiss E."/>
            <person name="Drula E."/>
            <person name="Kohler A."/>
            <person name="Sanchez-Garcia M."/>
            <person name="Andreopoulos B."/>
            <person name="Barry K.W."/>
            <person name="Bonito G."/>
            <person name="Buee M."/>
            <person name="Carver A."/>
            <person name="Chen C."/>
            <person name="Cichocki N."/>
            <person name="Clum A."/>
            <person name="Culley D."/>
            <person name="Crous P.W."/>
            <person name="Fauchery L."/>
            <person name="Girlanda M."/>
            <person name="Hayes R."/>
            <person name="Keri Z."/>
            <person name="Labutti K."/>
            <person name="Lipzen A."/>
            <person name="Lombard V."/>
            <person name="Magnuson J."/>
            <person name="Maillard F."/>
            <person name="Morin E."/>
            <person name="Murat C."/>
            <person name="Nolan M."/>
            <person name="Ohm R."/>
            <person name="Pangilinan J."/>
            <person name="Pereira M."/>
            <person name="Perotto S."/>
            <person name="Peter M."/>
            <person name="Riley R."/>
            <person name="Sitrit Y."/>
            <person name="Stielow B."/>
            <person name="Szollosi G."/>
            <person name="Zifcakova L."/>
            <person name="Stursova M."/>
            <person name="Spatafora J.W."/>
            <person name="Tedersoo L."/>
            <person name="Vaario L.-M."/>
            <person name="Yamada A."/>
            <person name="Yan M."/>
            <person name="Wang P."/>
            <person name="Xu J."/>
            <person name="Bruns T."/>
            <person name="Baldrian P."/>
            <person name="Vilgalys R."/>
            <person name="Henrissat B."/>
            <person name="Grigoriev I.V."/>
            <person name="Hibbett D."/>
            <person name="Nagy L.G."/>
            <person name="Martin F.M."/>
        </authorList>
    </citation>
    <scope>NUCLEOTIDE SEQUENCE</scope>
    <source>
        <strain evidence="1">P2</strain>
    </source>
</reference>
<dbReference type="EMBL" id="MU117980">
    <property type="protein sequence ID" value="KAF9650893.1"/>
    <property type="molecule type" value="Genomic_DNA"/>
</dbReference>